<evidence type="ECO:0008006" key="4">
    <source>
        <dbReference type="Google" id="ProtNLM"/>
    </source>
</evidence>
<evidence type="ECO:0000313" key="3">
    <source>
        <dbReference type="Proteomes" id="UP000647860"/>
    </source>
</evidence>
<keyword evidence="1" id="KW-0472">Membrane</keyword>
<proteinExistence type="predicted"/>
<protein>
    <recommendedName>
        <fullName evidence="4">DUF4239 domain-containing protein</fullName>
    </recommendedName>
</protein>
<sequence length="231" mass="24828">MSRLDAGLAVTLAVLAYVAGAAVAPRLDPPWGQEGPAMATTATGHRLLSAQQDVDAVRSFRRALESKVAQQRVAQVADRVALGTASKQEAVKLHKGIADREALLHALRTEIDAAVTAQSIAEREVRIATEKVRKSEKSAADRLRYLEKLTRAAASVVAWATLTSLMLIIVGLVRLMSRNRPRLVHTWIVLGTSALMLIAFMLAVTVGWILAAAFVALLLLGWVIVAGRSRA</sequence>
<name>A0ABQ4IKP7_9ACTN</name>
<gene>
    <name evidence="2" type="ORF">Vgi01_50940</name>
</gene>
<organism evidence="2 3">
    <name type="scientific">Micromonospora gifhornensis</name>
    <dbReference type="NCBI Taxonomy" id="84594"/>
    <lineage>
        <taxon>Bacteria</taxon>
        <taxon>Bacillati</taxon>
        <taxon>Actinomycetota</taxon>
        <taxon>Actinomycetes</taxon>
        <taxon>Micromonosporales</taxon>
        <taxon>Micromonosporaceae</taxon>
        <taxon>Micromonospora</taxon>
    </lineage>
</organism>
<dbReference type="EMBL" id="BOPA01000040">
    <property type="protein sequence ID" value="GIJ18410.1"/>
    <property type="molecule type" value="Genomic_DNA"/>
</dbReference>
<comment type="caution">
    <text evidence="2">The sequence shown here is derived from an EMBL/GenBank/DDBJ whole genome shotgun (WGS) entry which is preliminary data.</text>
</comment>
<accession>A0ABQ4IKP7</accession>
<feature type="transmembrane region" description="Helical" evidence="1">
    <location>
        <begin position="152"/>
        <end position="172"/>
    </location>
</feature>
<evidence type="ECO:0000256" key="1">
    <source>
        <dbReference type="SAM" id="Phobius"/>
    </source>
</evidence>
<keyword evidence="1" id="KW-0812">Transmembrane</keyword>
<feature type="transmembrane region" description="Helical" evidence="1">
    <location>
        <begin position="208"/>
        <end position="227"/>
    </location>
</feature>
<keyword evidence="1" id="KW-1133">Transmembrane helix</keyword>
<reference evidence="2 3" key="1">
    <citation type="submission" date="2021-01" db="EMBL/GenBank/DDBJ databases">
        <title>Whole genome shotgun sequence of Verrucosispora gifhornensis NBRC 16317.</title>
        <authorList>
            <person name="Komaki H."/>
            <person name="Tamura T."/>
        </authorList>
    </citation>
    <scope>NUCLEOTIDE SEQUENCE [LARGE SCALE GENOMIC DNA]</scope>
    <source>
        <strain evidence="2 3">NBRC 16317</strain>
    </source>
</reference>
<feature type="transmembrane region" description="Helical" evidence="1">
    <location>
        <begin position="184"/>
        <end position="202"/>
    </location>
</feature>
<keyword evidence="3" id="KW-1185">Reference proteome</keyword>
<evidence type="ECO:0000313" key="2">
    <source>
        <dbReference type="EMBL" id="GIJ18410.1"/>
    </source>
</evidence>
<dbReference type="Proteomes" id="UP000647860">
    <property type="component" value="Unassembled WGS sequence"/>
</dbReference>